<comment type="catalytic activity">
    <reaction evidence="1">
        <text>D-threo-isocitrate + NAD(+) = 2-oxoglutarate + CO2 + NADH</text>
        <dbReference type="Rhea" id="RHEA:23632"/>
        <dbReference type="ChEBI" id="CHEBI:15562"/>
        <dbReference type="ChEBI" id="CHEBI:16526"/>
        <dbReference type="ChEBI" id="CHEBI:16810"/>
        <dbReference type="ChEBI" id="CHEBI:57540"/>
        <dbReference type="ChEBI" id="CHEBI:57945"/>
        <dbReference type="EC" id="1.1.1.41"/>
    </reaction>
</comment>
<evidence type="ECO:0000256" key="11">
    <source>
        <dbReference type="ARBA" id="ARBA00071938"/>
    </source>
</evidence>
<evidence type="ECO:0000256" key="10">
    <source>
        <dbReference type="ARBA" id="ARBA00030683"/>
    </source>
</evidence>
<evidence type="ECO:0000256" key="5">
    <source>
        <dbReference type="ARBA" id="ARBA00013012"/>
    </source>
</evidence>
<evidence type="ECO:0000256" key="7">
    <source>
        <dbReference type="ARBA" id="ARBA00022946"/>
    </source>
</evidence>
<dbReference type="InterPro" id="IPR015157">
    <property type="entry name" value="TMA7"/>
</dbReference>
<evidence type="ECO:0000256" key="9">
    <source>
        <dbReference type="ARBA" id="ARBA00030631"/>
    </source>
</evidence>
<dbReference type="GO" id="GO:0006102">
    <property type="term" value="P:isocitrate metabolic process"/>
    <property type="evidence" value="ECO:0007669"/>
    <property type="project" value="TreeGrafter"/>
</dbReference>
<dbReference type="Gene3D" id="3.40.718.10">
    <property type="entry name" value="Isopropylmalate Dehydrogenase"/>
    <property type="match status" value="1"/>
</dbReference>
<evidence type="ECO:0000256" key="8">
    <source>
        <dbReference type="ARBA" id="ARBA00023128"/>
    </source>
</evidence>
<keyword evidence="7" id="KW-0809">Transit peptide</keyword>
<dbReference type="PANTHER" id="PTHR11835">
    <property type="entry name" value="DECARBOXYLATING DEHYDROGENASES-ISOCITRATE, ISOPROPYLMALATE, TARTRATE"/>
    <property type="match status" value="1"/>
</dbReference>
<reference evidence="15" key="1">
    <citation type="submission" date="2016-05" db="EMBL/GenBank/DDBJ databases">
        <title>Comparative genomics of biotechnologically important yeasts.</title>
        <authorList>
            <consortium name="DOE Joint Genome Institute"/>
            <person name="Riley R."/>
            <person name="Haridas S."/>
            <person name="Wolfe K.H."/>
            <person name="Lopes M.R."/>
            <person name="Hittinger C.T."/>
            <person name="Goker M."/>
            <person name="Salamov A."/>
            <person name="Wisecaver J."/>
            <person name="Long T.M."/>
            <person name="Aerts A.L."/>
            <person name="Barry K."/>
            <person name="Choi C."/>
            <person name="Clum A."/>
            <person name="Coughlan A.Y."/>
            <person name="Deshpande S."/>
            <person name="Douglass A.P."/>
            <person name="Hanson S.J."/>
            <person name="Klenk H.-P."/>
            <person name="Labutti K."/>
            <person name="Lapidus A."/>
            <person name="Lindquist E."/>
            <person name="Lipzen A."/>
            <person name="Meier-Kolthoff J.P."/>
            <person name="Ohm R.A."/>
            <person name="Otillar R.P."/>
            <person name="Pangilinan J."/>
            <person name="Peng Y."/>
            <person name="Rokas A."/>
            <person name="Rosa C.A."/>
            <person name="Scheuner C."/>
            <person name="Sibirny A.A."/>
            <person name="Slot J.C."/>
            <person name="Stielow J.B."/>
            <person name="Sun H."/>
            <person name="Kurtzman C.P."/>
            <person name="Blackwell M."/>
            <person name="Grigoriev I.V."/>
            <person name="Jeffries T.W."/>
        </authorList>
    </citation>
    <scope>NUCLEOTIDE SEQUENCE [LARGE SCALE GENOMIC DNA]</scope>
    <source>
        <strain evidence="15">DSM 1968</strain>
    </source>
</reference>
<dbReference type="Proteomes" id="UP000095038">
    <property type="component" value="Unassembled WGS sequence"/>
</dbReference>
<feature type="domain" description="Isopropylmalate dehydrogenase-like" evidence="13">
    <location>
        <begin position="76"/>
        <end position="409"/>
    </location>
</feature>
<dbReference type="FunFam" id="3.40.718.10:FF:000001">
    <property type="entry name" value="Isocitrate dehydrogenase [NAD] subunit, mitochondrial"/>
    <property type="match status" value="1"/>
</dbReference>
<dbReference type="InterPro" id="IPR024084">
    <property type="entry name" value="IsoPropMal-DH-like_dom"/>
</dbReference>
<evidence type="ECO:0000256" key="12">
    <source>
        <dbReference type="SAM" id="MobiDB-lite"/>
    </source>
</evidence>
<evidence type="ECO:0000256" key="1">
    <source>
        <dbReference type="ARBA" id="ARBA00000837"/>
    </source>
</evidence>
<keyword evidence="15" id="KW-1185">Reference proteome</keyword>
<dbReference type="SMART" id="SM01329">
    <property type="entry name" value="Iso_dh"/>
    <property type="match status" value="1"/>
</dbReference>
<dbReference type="AlphaFoldDB" id="A0A1D2VAN3"/>
<dbReference type="InParanoid" id="A0A1D2VAN3"/>
<name>A0A1D2VAN3_9ASCO</name>
<dbReference type="OrthoDB" id="10261637at2759"/>
<dbReference type="NCBIfam" id="TIGR00175">
    <property type="entry name" value="mito_nad_idh"/>
    <property type="match status" value="1"/>
</dbReference>
<evidence type="ECO:0000313" key="15">
    <source>
        <dbReference type="Proteomes" id="UP000095038"/>
    </source>
</evidence>
<dbReference type="GO" id="GO:0004449">
    <property type="term" value="F:isocitrate dehydrogenase (NAD+) activity"/>
    <property type="evidence" value="ECO:0007669"/>
    <property type="project" value="UniProtKB-EC"/>
</dbReference>
<dbReference type="GO" id="GO:0006099">
    <property type="term" value="P:tricarboxylic acid cycle"/>
    <property type="evidence" value="ECO:0007669"/>
    <property type="project" value="UniProtKB-KW"/>
</dbReference>
<gene>
    <name evidence="14" type="ORF">ASCRUDRAFT_15369</name>
</gene>
<comment type="subunit">
    <text evidence="4">Octamer of two non-identical subunits IDH1 and IDH2.</text>
</comment>
<dbReference type="EC" id="1.1.1.41" evidence="5"/>
<dbReference type="EMBL" id="KV454490">
    <property type="protein sequence ID" value="ODV58680.1"/>
    <property type="molecule type" value="Genomic_DNA"/>
</dbReference>
<organism evidence="14 15">
    <name type="scientific">Ascoidea rubescens DSM 1968</name>
    <dbReference type="NCBI Taxonomy" id="1344418"/>
    <lineage>
        <taxon>Eukaryota</taxon>
        <taxon>Fungi</taxon>
        <taxon>Dikarya</taxon>
        <taxon>Ascomycota</taxon>
        <taxon>Saccharomycotina</taxon>
        <taxon>Saccharomycetes</taxon>
        <taxon>Ascoideaceae</taxon>
        <taxon>Ascoidea</taxon>
    </lineage>
</organism>
<feature type="region of interest" description="Disordered" evidence="12">
    <location>
        <begin position="1"/>
        <end position="28"/>
    </location>
</feature>
<dbReference type="GO" id="GO:0005739">
    <property type="term" value="C:mitochondrion"/>
    <property type="evidence" value="ECO:0007669"/>
    <property type="project" value="UniProtKB-SubCell"/>
</dbReference>
<dbReference type="Pfam" id="PF00180">
    <property type="entry name" value="Iso_dh"/>
    <property type="match status" value="1"/>
</dbReference>
<proteinExistence type="inferred from homology"/>
<evidence type="ECO:0000313" key="14">
    <source>
        <dbReference type="EMBL" id="ODV58680.1"/>
    </source>
</evidence>
<keyword evidence="6" id="KW-0816">Tricarboxylic acid cycle</keyword>
<dbReference type="InterPro" id="IPR004434">
    <property type="entry name" value="Isocitrate_DH_NAD"/>
</dbReference>
<dbReference type="SUPFAM" id="SSF53659">
    <property type="entry name" value="Isocitrate/Isopropylmalate dehydrogenase-like"/>
    <property type="match status" value="1"/>
</dbReference>
<evidence type="ECO:0000256" key="2">
    <source>
        <dbReference type="ARBA" id="ARBA00004173"/>
    </source>
</evidence>
<evidence type="ECO:0000256" key="6">
    <source>
        <dbReference type="ARBA" id="ARBA00022532"/>
    </source>
</evidence>
<dbReference type="GeneID" id="30962953"/>
<dbReference type="PANTHER" id="PTHR11835:SF42">
    <property type="entry name" value="ISOCITRATE DEHYDROGENASE [NAD] SUBUNIT BETA, MITOCHONDRIAL"/>
    <property type="match status" value="1"/>
</dbReference>
<comment type="similarity">
    <text evidence="3">Belongs to the isocitrate and isopropylmalate dehydrogenases family.</text>
</comment>
<sequence length="423" mass="46308">MAGREGGKLKPLKSQKKKTQDLDDEDKAFKEKKKAEALAKKQLAETAKKGKPLIGGGIKKSVPDSQLPRKYGGRYTVTLIPGDDIGKSITDSVVKIFKSENVPIDWETPVLDPSVSTKQNLSKIVESIKRNKVALKGIWKGDSHASTVESIVHSSHAAFVSLRKALDIYASVTYIKSLPGVDTRLNDIDLVIIRENTEAEYSGLEHQSVPGVVESLKIVTANKSERIGNFALEFALKNNRKKITIIHKANIMKLADGLFRKTVRETIESQSKTEDIQVFDMIVDNTSMQLVSRPHQFDVLVTPNLYGSILSSIGTGLVGGPGLVPGANFGREFAIFEPGCRHAGLDITDANKANPVCSILSACLLLRHLDLKNFAVRIETAVNHVIMEGKFKTQDIGGTATTDEFTDAIISRLNSYESFLPLN</sequence>
<dbReference type="Pfam" id="PF09072">
    <property type="entry name" value="TMA7"/>
    <property type="match status" value="1"/>
</dbReference>
<protein>
    <recommendedName>
        <fullName evidence="11">Isocitrate dehydrogenase [NAD] subunit 1, mitochondrial</fullName>
        <ecNumber evidence="5">1.1.1.41</ecNumber>
    </recommendedName>
    <alternativeName>
        <fullName evidence="10">Isocitric dehydrogenase</fullName>
    </alternativeName>
    <alternativeName>
        <fullName evidence="9">NAD(+)-specific ICDH</fullName>
    </alternativeName>
</protein>
<comment type="subcellular location">
    <subcellularLocation>
        <location evidence="2">Mitochondrion</location>
    </subcellularLocation>
</comment>
<dbReference type="STRING" id="1344418.A0A1D2VAN3"/>
<evidence type="ECO:0000256" key="4">
    <source>
        <dbReference type="ARBA" id="ARBA00011567"/>
    </source>
</evidence>
<evidence type="ECO:0000256" key="3">
    <source>
        <dbReference type="ARBA" id="ARBA00007769"/>
    </source>
</evidence>
<evidence type="ECO:0000259" key="13">
    <source>
        <dbReference type="SMART" id="SM01329"/>
    </source>
</evidence>
<dbReference type="RefSeq" id="XP_020044987.1">
    <property type="nucleotide sequence ID" value="XM_020189317.1"/>
</dbReference>
<keyword evidence="8" id="KW-0496">Mitochondrion</keyword>
<accession>A0A1D2VAN3</accession>